<evidence type="ECO:0000259" key="2">
    <source>
        <dbReference type="PROSITE" id="PS50174"/>
    </source>
</evidence>
<accession>A0ABD3N6G0</accession>
<gene>
    <name evidence="3" type="ORF">ACHAWO_012330</name>
</gene>
<dbReference type="AlphaFoldDB" id="A0ABD3N6G0"/>
<feature type="region of interest" description="Disordered" evidence="1">
    <location>
        <begin position="186"/>
        <end position="307"/>
    </location>
</feature>
<keyword evidence="4" id="KW-1185">Reference proteome</keyword>
<reference evidence="3 4" key="1">
    <citation type="submission" date="2024-10" db="EMBL/GenBank/DDBJ databases">
        <title>Updated reference genomes for cyclostephanoid diatoms.</title>
        <authorList>
            <person name="Roberts W.R."/>
            <person name="Alverson A.J."/>
        </authorList>
    </citation>
    <scope>NUCLEOTIDE SEQUENCE [LARGE SCALE GENOMIC DNA]</scope>
    <source>
        <strain evidence="3 4">AJA010-31</strain>
    </source>
</reference>
<dbReference type="SMART" id="SM00443">
    <property type="entry name" value="G_patch"/>
    <property type="match status" value="1"/>
</dbReference>
<dbReference type="Pfam" id="PF01585">
    <property type="entry name" value="G-patch"/>
    <property type="match status" value="1"/>
</dbReference>
<feature type="compositionally biased region" description="Basic and acidic residues" evidence="1">
    <location>
        <begin position="220"/>
        <end position="231"/>
    </location>
</feature>
<evidence type="ECO:0000256" key="1">
    <source>
        <dbReference type="SAM" id="MobiDB-lite"/>
    </source>
</evidence>
<organism evidence="3 4">
    <name type="scientific">Cyclotella atomus</name>
    <dbReference type="NCBI Taxonomy" id="382360"/>
    <lineage>
        <taxon>Eukaryota</taxon>
        <taxon>Sar</taxon>
        <taxon>Stramenopiles</taxon>
        <taxon>Ochrophyta</taxon>
        <taxon>Bacillariophyta</taxon>
        <taxon>Coscinodiscophyceae</taxon>
        <taxon>Thalassiosirophycidae</taxon>
        <taxon>Stephanodiscales</taxon>
        <taxon>Stephanodiscaceae</taxon>
        <taxon>Cyclotella</taxon>
    </lineage>
</organism>
<evidence type="ECO:0000313" key="3">
    <source>
        <dbReference type="EMBL" id="KAL3771597.1"/>
    </source>
</evidence>
<name>A0ABD3N6G0_9STRA</name>
<dbReference type="Proteomes" id="UP001530400">
    <property type="component" value="Unassembled WGS sequence"/>
</dbReference>
<dbReference type="PROSITE" id="PS50174">
    <property type="entry name" value="G_PATCH"/>
    <property type="match status" value="1"/>
</dbReference>
<dbReference type="InterPro" id="IPR000467">
    <property type="entry name" value="G_patch_dom"/>
</dbReference>
<evidence type="ECO:0000313" key="4">
    <source>
        <dbReference type="Proteomes" id="UP001530400"/>
    </source>
</evidence>
<dbReference type="PANTHER" id="PTHR23149:SF9">
    <property type="entry name" value="G PATCH DOMAIN-CONTAINING PROTEIN 4"/>
    <property type="match status" value="1"/>
</dbReference>
<feature type="compositionally biased region" description="Acidic residues" evidence="1">
    <location>
        <begin position="254"/>
        <end position="265"/>
    </location>
</feature>
<proteinExistence type="predicted"/>
<sequence>MAYTSLSTSKHRAKLGATLNESAASHSPFLLSSSFAKRHLQKMGWTEGTGLGRKRDGMVEHVKIKQREEEAGLGKEKELLKAAADVWWKDSVGGTLARLQKKKKKSSKEKMNIVKTFTDEELFQATGGARFGMRAQRRAEGKWKRTEGGYQLEQLEKKAVESMEWNGRGDAYINAKVVIDVVSRENSISTSIRKQKKRKREGEHEEEDEVKSNSNQQQISREDNVGSESEKRRLKKLRKEAKKSKSKVILPRAEEEEEEEKEDADAAVNDTAAASVHDVVADGDTVALARKDKKKKKKKKSKKESRK</sequence>
<dbReference type="EMBL" id="JALLPJ020001285">
    <property type="protein sequence ID" value="KAL3771597.1"/>
    <property type="molecule type" value="Genomic_DNA"/>
</dbReference>
<feature type="domain" description="G-patch" evidence="2">
    <location>
        <begin position="32"/>
        <end position="78"/>
    </location>
</feature>
<dbReference type="PANTHER" id="PTHR23149">
    <property type="entry name" value="G PATCH DOMAIN CONTAINING PROTEIN"/>
    <property type="match status" value="1"/>
</dbReference>
<dbReference type="InterPro" id="IPR050656">
    <property type="entry name" value="PINX1"/>
</dbReference>
<feature type="compositionally biased region" description="Basic residues" evidence="1">
    <location>
        <begin position="291"/>
        <end position="307"/>
    </location>
</feature>
<protein>
    <recommendedName>
        <fullName evidence="2">G-patch domain-containing protein</fullName>
    </recommendedName>
</protein>
<feature type="compositionally biased region" description="Basic residues" evidence="1">
    <location>
        <begin position="232"/>
        <end position="246"/>
    </location>
</feature>
<comment type="caution">
    <text evidence="3">The sequence shown here is derived from an EMBL/GenBank/DDBJ whole genome shotgun (WGS) entry which is preliminary data.</text>
</comment>